<feature type="transmembrane region" description="Helical" evidence="1">
    <location>
        <begin position="50"/>
        <end position="72"/>
    </location>
</feature>
<dbReference type="STRING" id="1423815.FC27_GL002203"/>
<protein>
    <recommendedName>
        <fullName evidence="2">YdbS-like PH domain-containing protein</fullName>
    </recommendedName>
</protein>
<evidence type="ECO:0000259" key="2">
    <source>
        <dbReference type="Pfam" id="PF03703"/>
    </source>
</evidence>
<evidence type="ECO:0000256" key="1">
    <source>
        <dbReference type="SAM" id="Phobius"/>
    </source>
</evidence>
<organism evidence="3 4">
    <name type="scientific">Companilactobacillus versmoldensis DSM 14857 = KCTC 3814</name>
    <dbReference type="NCBI Taxonomy" id="1423815"/>
    <lineage>
        <taxon>Bacteria</taxon>
        <taxon>Bacillati</taxon>
        <taxon>Bacillota</taxon>
        <taxon>Bacilli</taxon>
        <taxon>Lactobacillales</taxon>
        <taxon>Lactobacillaceae</taxon>
        <taxon>Companilactobacillus</taxon>
    </lineage>
</organism>
<feature type="transmembrane region" description="Helical" evidence="1">
    <location>
        <begin position="21"/>
        <end position="38"/>
    </location>
</feature>
<keyword evidence="4" id="KW-1185">Reference proteome</keyword>
<proteinExistence type="predicted"/>
<dbReference type="PANTHER" id="PTHR34473">
    <property type="entry name" value="UPF0699 TRANSMEMBRANE PROTEIN YDBS"/>
    <property type="match status" value="1"/>
</dbReference>
<comment type="caution">
    <text evidence="3">The sequence shown here is derived from an EMBL/GenBank/DDBJ whole genome shotgun (WGS) entry which is preliminary data.</text>
</comment>
<evidence type="ECO:0000313" key="3">
    <source>
        <dbReference type="EMBL" id="KRL67082.1"/>
    </source>
</evidence>
<gene>
    <name evidence="3" type="ORF">FC27_GL002203</name>
</gene>
<dbReference type="eggNOG" id="COG3402">
    <property type="taxonomic scope" value="Bacteria"/>
</dbReference>
<dbReference type="InterPro" id="IPR005182">
    <property type="entry name" value="YdbS-like_PH"/>
</dbReference>
<dbReference type="Pfam" id="PF03703">
    <property type="entry name" value="bPH_2"/>
    <property type="match status" value="1"/>
</dbReference>
<reference evidence="3 4" key="1">
    <citation type="journal article" date="2015" name="Genome Announc.">
        <title>Expanding the biotechnology potential of lactobacilli through comparative genomics of 213 strains and associated genera.</title>
        <authorList>
            <person name="Sun Z."/>
            <person name="Harris H.M."/>
            <person name="McCann A."/>
            <person name="Guo C."/>
            <person name="Argimon S."/>
            <person name="Zhang W."/>
            <person name="Yang X."/>
            <person name="Jeffery I.B."/>
            <person name="Cooney J.C."/>
            <person name="Kagawa T.F."/>
            <person name="Liu W."/>
            <person name="Song Y."/>
            <person name="Salvetti E."/>
            <person name="Wrobel A."/>
            <person name="Rasinkangas P."/>
            <person name="Parkhill J."/>
            <person name="Rea M.C."/>
            <person name="O'Sullivan O."/>
            <person name="Ritari J."/>
            <person name="Douillard F.P."/>
            <person name="Paul Ross R."/>
            <person name="Yang R."/>
            <person name="Briner A.E."/>
            <person name="Felis G.E."/>
            <person name="de Vos W.M."/>
            <person name="Barrangou R."/>
            <person name="Klaenhammer T.R."/>
            <person name="Caufield P.W."/>
            <person name="Cui Y."/>
            <person name="Zhang H."/>
            <person name="O'Toole P.W."/>
        </authorList>
    </citation>
    <scope>NUCLEOTIDE SEQUENCE [LARGE SCALE GENOMIC DNA]</scope>
    <source>
        <strain evidence="3 4">DSM 14857</strain>
    </source>
</reference>
<dbReference type="AlphaFoldDB" id="A0A0R1SK25"/>
<keyword evidence="1" id="KW-1133">Transmembrane helix</keyword>
<keyword evidence="1" id="KW-0472">Membrane</keyword>
<name>A0A0R1SK25_9LACO</name>
<dbReference type="PANTHER" id="PTHR34473:SF2">
    <property type="entry name" value="UPF0699 TRANSMEMBRANE PROTEIN YDBT"/>
    <property type="match status" value="1"/>
</dbReference>
<dbReference type="PATRIC" id="fig|1423815.3.peg.2260"/>
<accession>A0A0R1SK25</accession>
<keyword evidence="1" id="KW-0812">Transmembrane</keyword>
<dbReference type="Proteomes" id="UP000051647">
    <property type="component" value="Unassembled WGS sequence"/>
</dbReference>
<dbReference type="EMBL" id="AZFA01000008">
    <property type="protein sequence ID" value="KRL67082.1"/>
    <property type="molecule type" value="Genomic_DNA"/>
</dbReference>
<evidence type="ECO:0000313" key="4">
    <source>
        <dbReference type="Proteomes" id="UP000051647"/>
    </source>
</evidence>
<feature type="domain" description="YdbS-like PH" evidence="2">
    <location>
        <begin position="76"/>
        <end position="152"/>
    </location>
</feature>
<sequence>MLMNDTKKLSVDIKKIWRLKALLEFIFFMIATAGLLWWHRLAPEKLQSWILSVALIVLFLGLAGLIFELVLVEYRWNFWTYFNDDRQVELHRGFFFRKQVVIPIARVQNVTLKQGPILRWKNLQKVVIETAAGSSEISGLKKPEADQLKELIMELAREAKNDI</sequence>